<dbReference type="AlphaFoldDB" id="A0A1E7F5G8"/>
<evidence type="ECO:0000313" key="2">
    <source>
        <dbReference type="Proteomes" id="UP000095751"/>
    </source>
</evidence>
<organism evidence="1 2">
    <name type="scientific">Fragilariopsis cylindrus CCMP1102</name>
    <dbReference type="NCBI Taxonomy" id="635003"/>
    <lineage>
        <taxon>Eukaryota</taxon>
        <taxon>Sar</taxon>
        <taxon>Stramenopiles</taxon>
        <taxon>Ochrophyta</taxon>
        <taxon>Bacillariophyta</taxon>
        <taxon>Bacillariophyceae</taxon>
        <taxon>Bacillariophycidae</taxon>
        <taxon>Bacillariales</taxon>
        <taxon>Bacillariaceae</taxon>
        <taxon>Fragilariopsis</taxon>
    </lineage>
</organism>
<keyword evidence="2" id="KW-1185">Reference proteome</keyword>
<accession>A0A1E7F5G8</accession>
<sequence>MGDDDDGDAYEYVSYKSPKTIMAETFYHFCRGALYGAAFGLVTPFYEVGTKGAILEAKTGIFKPAPVLGSLSSVPSNAIIFGSLLAVQRFACKSVEYLRGKQDPWNDVFGCFVAYPYYQTCLTKHAVGHNRVVGGMVVLSIAFANIP</sequence>
<dbReference type="InParanoid" id="A0A1E7F5G8"/>
<name>A0A1E7F5G8_9STRA</name>
<dbReference type="EMBL" id="KV784361">
    <property type="protein sequence ID" value="OEU13431.1"/>
    <property type="molecule type" value="Genomic_DNA"/>
</dbReference>
<dbReference type="KEGG" id="fcy:FRACYDRAFT_241768"/>
<gene>
    <name evidence="1" type="ORF">FRACYDRAFT_241768</name>
</gene>
<protein>
    <submittedName>
        <fullName evidence="1">Uncharacterized protein</fullName>
    </submittedName>
</protein>
<dbReference type="Proteomes" id="UP000095751">
    <property type="component" value="Unassembled WGS sequence"/>
</dbReference>
<proteinExistence type="predicted"/>
<dbReference type="OrthoDB" id="35219at2759"/>
<reference evidence="1 2" key="1">
    <citation type="submission" date="2016-09" db="EMBL/GenBank/DDBJ databases">
        <title>Extensive genetic diversity and differential bi-allelic expression allows diatom success in the polar Southern Ocean.</title>
        <authorList>
            <consortium name="DOE Joint Genome Institute"/>
            <person name="Mock T."/>
            <person name="Otillar R.P."/>
            <person name="Strauss J."/>
            <person name="Dupont C."/>
            <person name="Frickenhaus S."/>
            <person name="Maumus F."/>
            <person name="Mcmullan M."/>
            <person name="Sanges R."/>
            <person name="Schmutz J."/>
            <person name="Toseland A."/>
            <person name="Valas R."/>
            <person name="Veluchamy A."/>
            <person name="Ward B.J."/>
            <person name="Allen A."/>
            <person name="Barry K."/>
            <person name="Falciatore A."/>
            <person name="Ferrante M."/>
            <person name="Fortunato A.E."/>
            <person name="Gloeckner G."/>
            <person name="Gruber A."/>
            <person name="Hipkin R."/>
            <person name="Janech M."/>
            <person name="Kroth P."/>
            <person name="Leese F."/>
            <person name="Lindquist E."/>
            <person name="Lyon B.R."/>
            <person name="Martin J."/>
            <person name="Mayer C."/>
            <person name="Parker M."/>
            <person name="Quesneville H."/>
            <person name="Raymond J."/>
            <person name="Uhlig C."/>
            <person name="Valentin K.U."/>
            <person name="Worden A.Z."/>
            <person name="Armbrust E.V."/>
            <person name="Bowler C."/>
            <person name="Green B."/>
            <person name="Moulton V."/>
            <person name="Van Oosterhout C."/>
            <person name="Grigoriev I."/>
        </authorList>
    </citation>
    <scope>NUCLEOTIDE SEQUENCE [LARGE SCALE GENOMIC DNA]</scope>
    <source>
        <strain evidence="1 2">CCMP1102</strain>
    </source>
</reference>
<evidence type="ECO:0000313" key="1">
    <source>
        <dbReference type="EMBL" id="OEU13431.1"/>
    </source>
</evidence>